<evidence type="ECO:0000256" key="13">
    <source>
        <dbReference type="ARBA" id="ARBA00023136"/>
    </source>
</evidence>
<evidence type="ECO:0000313" key="22">
    <source>
        <dbReference type="Proteomes" id="UP000199095"/>
    </source>
</evidence>
<evidence type="ECO:0000313" key="21">
    <source>
        <dbReference type="EMBL" id="SES99745.1"/>
    </source>
</evidence>
<evidence type="ECO:0000259" key="19">
    <source>
        <dbReference type="Pfam" id="PF00905"/>
    </source>
</evidence>
<keyword evidence="5" id="KW-0645">Protease</keyword>
<dbReference type="GO" id="GO:0030288">
    <property type="term" value="C:outer membrane-bounded periplasmic space"/>
    <property type="evidence" value="ECO:0007669"/>
    <property type="project" value="TreeGrafter"/>
</dbReference>
<keyword evidence="13 18" id="KW-0472">Membrane</keyword>
<dbReference type="NCBIfam" id="TIGR02074">
    <property type="entry name" value="PBP_1a_fam"/>
    <property type="match status" value="1"/>
</dbReference>
<feature type="transmembrane region" description="Helical" evidence="18">
    <location>
        <begin position="21"/>
        <end position="41"/>
    </location>
</feature>
<dbReference type="AlphaFoldDB" id="A0A1I0AZ58"/>
<keyword evidence="11" id="KW-0573">Peptidoglycan synthesis</keyword>
<evidence type="ECO:0000256" key="11">
    <source>
        <dbReference type="ARBA" id="ARBA00022984"/>
    </source>
</evidence>
<evidence type="ECO:0000256" key="12">
    <source>
        <dbReference type="ARBA" id="ARBA00022989"/>
    </source>
</evidence>
<dbReference type="GO" id="GO:0009252">
    <property type="term" value="P:peptidoglycan biosynthetic process"/>
    <property type="evidence" value="ECO:0007669"/>
    <property type="project" value="UniProtKB-KW"/>
</dbReference>
<dbReference type="GO" id="GO:0009002">
    <property type="term" value="F:serine-type D-Ala-D-Ala carboxypeptidase activity"/>
    <property type="evidence" value="ECO:0007669"/>
    <property type="project" value="UniProtKB-EC"/>
</dbReference>
<dbReference type="Gene3D" id="3.40.710.10">
    <property type="entry name" value="DD-peptidase/beta-lactamase superfamily"/>
    <property type="match status" value="1"/>
</dbReference>
<comment type="catalytic activity">
    <reaction evidence="17">
        <text>[GlcNAc-(1-&gt;4)-Mur2Ac(oyl-L-Ala-gamma-D-Glu-L-Lys-D-Ala-D-Ala)](n)-di-trans,octa-cis-undecaprenyl diphosphate + beta-D-GlcNAc-(1-&gt;4)-Mur2Ac(oyl-L-Ala-gamma-D-Glu-L-Lys-D-Ala-D-Ala)-di-trans,octa-cis-undecaprenyl diphosphate = [GlcNAc-(1-&gt;4)-Mur2Ac(oyl-L-Ala-gamma-D-Glu-L-Lys-D-Ala-D-Ala)](n+1)-di-trans,octa-cis-undecaprenyl diphosphate + di-trans,octa-cis-undecaprenyl diphosphate + H(+)</text>
        <dbReference type="Rhea" id="RHEA:23708"/>
        <dbReference type="Rhea" id="RHEA-COMP:9602"/>
        <dbReference type="Rhea" id="RHEA-COMP:9603"/>
        <dbReference type="ChEBI" id="CHEBI:15378"/>
        <dbReference type="ChEBI" id="CHEBI:58405"/>
        <dbReference type="ChEBI" id="CHEBI:60033"/>
        <dbReference type="ChEBI" id="CHEBI:78435"/>
        <dbReference type="EC" id="2.4.99.28"/>
    </reaction>
</comment>
<proteinExistence type="inferred from homology"/>
<dbReference type="GO" id="GO:0071555">
    <property type="term" value="P:cell wall organization"/>
    <property type="evidence" value="ECO:0007669"/>
    <property type="project" value="UniProtKB-KW"/>
</dbReference>
<dbReference type="InterPro" id="IPR036950">
    <property type="entry name" value="PBP_transglycosylase"/>
</dbReference>
<dbReference type="EMBL" id="FOHJ01000002">
    <property type="protein sequence ID" value="SES99745.1"/>
    <property type="molecule type" value="Genomic_DNA"/>
</dbReference>
<evidence type="ECO:0000256" key="4">
    <source>
        <dbReference type="ARBA" id="ARBA00022645"/>
    </source>
</evidence>
<evidence type="ECO:0000256" key="9">
    <source>
        <dbReference type="ARBA" id="ARBA00022801"/>
    </source>
</evidence>
<keyword evidence="14" id="KW-0511">Multifunctional enzyme</keyword>
<keyword evidence="22" id="KW-1185">Reference proteome</keyword>
<keyword evidence="10" id="KW-0133">Cell shape</keyword>
<name>A0A1I0AZ58_9BACI</name>
<dbReference type="PANTHER" id="PTHR32282:SF32">
    <property type="entry name" value="PENICILLIN-BINDING PROTEIN 2A"/>
    <property type="match status" value="1"/>
</dbReference>
<evidence type="ECO:0000256" key="1">
    <source>
        <dbReference type="ARBA" id="ARBA00007090"/>
    </source>
</evidence>
<dbReference type="FunFam" id="1.10.3810.10:FF:000001">
    <property type="entry name" value="Penicillin-binding protein 1A"/>
    <property type="match status" value="1"/>
</dbReference>
<keyword evidence="12 18" id="KW-1133">Transmembrane helix</keyword>
<evidence type="ECO:0000259" key="20">
    <source>
        <dbReference type="Pfam" id="PF00912"/>
    </source>
</evidence>
<dbReference type="GO" id="GO:0006508">
    <property type="term" value="P:proteolysis"/>
    <property type="evidence" value="ECO:0007669"/>
    <property type="project" value="UniProtKB-KW"/>
</dbReference>
<comment type="catalytic activity">
    <reaction evidence="16">
        <text>Preferential cleavage: (Ac)2-L-Lys-D-Ala-|-D-Ala. Also transpeptidation of peptidyl-alanyl moieties that are N-acyl substituents of D-alanine.</text>
        <dbReference type="EC" id="3.4.16.4"/>
    </reaction>
</comment>
<comment type="similarity">
    <text evidence="1">In the C-terminal section; belongs to the transpeptidase family.</text>
</comment>
<dbReference type="InterPro" id="IPR023346">
    <property type="entry name" value="Lysozyme-like_dom_sf"/>
</dbReference>
<feature type="domain" description="Penicillin-binding protein transpeptidase" evidence="19">
    <location>
        <begin position="332"/>
        <end position="605"/>
    </location>
</feature>
<keyword evidence="4" id="KW-0121">Carboxypeptidase</keyword>
<evidence type="ECO:0000256" key="14">
    <source>
        <dbReference type="ARBA" id="ARBA00023268"/>
    </source>
</evidence>
<accession>A0A1I0AZ58</accession>
<dbReference type="InterPro" id="IPR050396">
    <property type="entry name" value="Glycosyltr_51/Transpeptidase"/>
</dbReference>
<keyword evidence="15" id="KW-0961">Cell wall biogenesis/degradation</keyword>
<dbReference type="GO" id="GO:0008360">
    <property type="term" value="P:regulation of cell shape"/>
    <property type="evidence" value="ECO:0007669"/>
    <property type="project" value="UniProtKB-KW"/>
</dbReference>
<dbReference type="STRING" id="237682.SAMN05421676_102308"/>
<dbReference type="Proteomes" id="UP000199095">
    <property type="component" value="Unassembled WGS sequence"/>
</dbReference>
<feature type="domain" description="Glycosyl transferase family 51" evidence="20">
    <location>
        <begin position="66"/>
        <end position="240"/>
    </location>
</feature>
<keyword evidence="9" id="KW-0378">Hydrolase</keyword>
<dbReference type="SUPFAM" id="SSF56601">
    <property type="entry name" value="beta-lactamase/transpeptidase-like"/>
    <property type="match status" value="1"/>
</dbReference>
<keyword evidence="6" id="KW-0328">Glycosyltransferase</keyword>
<dbReference type="Gene3D" id="1.10.3810.10">
    <property type="entry name" value="Biosynthetic peptidoglycan transglycosylase-like"/>
    <property type="match status" value="1"/>
</dbReference>
<keyword evidence="7" id="KW-0808">Transferase</keyword>
<keyword evidence="3" id="KW-1003">Cell membrane</keyword>
<evidence type="ECO:0000256" key="18">
    <source>
        <dbReference type="SAM" id="Phobius"/>
    </source>
</evidence>
<keyword evidence="8 18" id="KW-0812">Transmembrane</keyword>
<evidence type="ECO:0000256" key="6">
    <source>
        <dbReference type="ARBA" id="ARBA00022676"/>
    </source>
</evidence>
<dbReference type="InterPro" id="IPR001460">
    <property type="entry name" value="PCN-bd_Tpept"/>
</dbReference>
<evidence type="ECO:0000256" key="3">
    <source>
        <dbReference type="ARBA" id="ARBA00022475"/>
    </source>
</evidence>
<evidence type="ECO:0000256" key="16">
    <source>
        <dbReference type="ARBA" id="ARBA00034000"/>
    </source>
</evidence>
<dbReference type="Pfam" id="PF00912">
    <property type="entry name" value="Transgly"/>
    <property type="match status" value="1"/>
</dbReference>
<evidence type="ECO:0000256" key="2">
    <source>
        <dbReference type="ARBA" id="ARBA00007739"/>
    </source>
</evidence>
<dbReference type="SUPFAM" id="SSF53955">
    <property type="entry name" value="Lysozyme-like"/>
    <property type="match status" value="1"/>
</dbReference>
<evidence type="ECO:0000256" key="8">
    <source>
        <dbReference type="ARBA" id="ARBA00022692"/>
    </source>
</evidence>
<gene>
    <name evidence="21" type="ORF">SAMN05421676_102308</name>
</gene>
<dbReference type="InterPro" id="IPR001264">
    <property type="entry name" value="Glyco_trans_51"/>
</dbReference>
<sequence length="724" mass="81645">MVIKRTQIKELWNKQHSAVKWGIMLGAITIILSILGFYLILLGGKWIVDDHGFVFSEATVIETKDGEEVATLYSENRTYVPIDQIPEHVQNAFIAIEDQRFYKHAGVDLVSVTRAVVRDLFALDKVEGASTITQQLVKNLFLTNEKSWIRKTKEVMGAIYLEREMSKPKILEYYLNEIYFGHGIYGIQKASQYYFDKNVQDLTVSEGALLAAIPKSPTNYSPLDYPENAKERRDLILATMEEIDMINAEEMSAFQGKTLGINRGNPNERPWIESYVDIVLKEMEEKYHISQSEVYRGGYTIVTGIDPTIQQIAYKRFQNDKYFNGSAKGMEGSFVLMNEESGAIVAAIGGRQFKRGDLNRVFIKRQPGSTIKPIAVYGPALETGDYTPYSMLVDEKRTYQENYTPENYNDTYEGKVSMYQALIQSKNAPAVWLLNELGIPYVKGYFDSLNIDLSDEHLSMALGGLTEGLSPLQMVKAYRSFAHQGNVVEPYAILNVEDKDGEKLASVEVEEHKVFGPQTAWDMTKMLEGVVTQGTGKSGEYSKALAGKTGTTQHPHVEGENKDAWFVGYTPDYVGAVWMGYDKTDEDHYIKSNSGAPTQLMKDILSDVDQKHSLTSQFEKPENVKNLPKPVQLPVIADLQVKKHFGFFSGVTAELTWMPSQDKRVLYRIYEKTESGSTLIGEVEGQGTFQDQEAKMFDNKSYFVVPYNPLTKQSGKKSNIVSSE</sequence>
<dbReference type="Pfam" id="PF00905">
    <property type="entry name" value="Transpeptidase"/>
    <property type="match status" value="1"/>
</dbReference>
<dbReference type="GO" id="GO:0008658">
    <property type="term" value="F:penicillin binding"/>
    <property type="evidence" value="ECO:0007669"/>
    <property type="project" value="InterPro"/>
</dbReference>
<protein>
    <submittedName>
        <fullName evidence="21">Penicillin-binding protein 2A</fullName>
    </submittedName>
</protein>
<organism evidence="21 22">
    <name type="scientific">Salinibacillus kushneri</name>
    <dbReference type="NCBI Taxonomy" id="237682"/>
    <lineage>
        <taxon>Bacteria</taxon>
        <taxon>Bacillati</taxon>
        <taxon>Bacillota</taxon>
        <taxon>Bacilli</taxon>
        <taxon>Bacillales</taxon>
        <taxon>Bacillaceae</taxon>
        <taxon>Salinibacillus</taxon>
    </lineage>
</organism>
<evidence type="ECO:0000256" key="17">
    <source>
        <dbReference type="ARBA" id="ARBA00049902"/>
    </source>
</evidence>
<comment type="similarity">
    <text evidence="2">In the N-terminal section; belongs to the glycosyltransferase 51 family.</text>
</comment>
<dbReference type="GO" id="GO:0008955">
    <property type="term" value="F:peptidoglycan glycosyltransferase activity"/>
    <property type="evidence" value="ECO:0007669"/>
    <property type="project" value="UniProtKB-EC"/>
</dbReference>
<dbReference type="InterPro" id="IPR012338">
    <property type="entry name" value="Beta-lactam/transpept-like"/>
</dbReference>
<dbReference type="PANTHER" id="PTHR32282">
    <property type="entry name" value="BINDING PROTEIN TRANSPEPTIDASE, PUTATIVE-RELATED"/>
    <property type="match status" value="1"/>
</dbReference>
<reference evidence="22" key="1">
    <citation type="submission" date="2016-10" db="EMBL/GenBank/DDBJ databases">
        <authorList>
            <person name="Varghese N."/>
            <person name="Submissions S."/>
        </authorList>
    </citation>
    <scope>NUCLEOTIDE SEQUENCE [LARGE SCALE GENOMIC DNA]</scope>
    <source>
        <strain evidence="22">CGMCC 1.3566</strain>
    </source>
</reference>
<evidence type="ECO:0000256" key="5">
    <source>
        <dbReference type="ARBA" id="ARBA00022670"/>
    </source>
</evidence>
<evidence type="ECO:0000256" key="7">
    <source>
        <dbReference type="ARBA" id="ARBA00022679"/>
    </source>
</evidence>
<evidence type="ECO:0000256" key="15">
    <source>
        <dbReference type="ARBA" id="ARBA00023316"/>
    </source>
</evidence>
<evidence type="ECO:0000256" key="10">
    <source>
        <dbReference type="ARBA" id="ARBA00022960"/>
    </source>
</evidence>